<keyword evidence="6 13" id="KW-0662">Pyridine nucleotide biosynthesis</keyword>
<evidence type="ECO:0000256" key="2">
    <source>
        <dbReference type="ARBA" id="ARBA00005065"/>
    </source>
</evidence>
<keyword evidence="8 13" id="KW-0479">Metal-binding</keyword>
<feature type="binding site" evidence="13">
    <location>
        <position position="21"/>
    </location>
    <ligand>
        <name>iminosuccinate</name>
        <dbReference type="ChEBI" id="CHEBI:77875"/>
    </ligand>
</feature>
<keyword evidence="5 13" id="KW-0963">Cytoplasm</keyword>
<feature type="binding site" evidence="13">
    <location>
        <position position="126"/>
    </location>
    <ligand>
        <name>iminosuccinate</name>
        <dbReference type="ChEBI" id="CHEBI:77875"/>
    </ligand>
</feature>
<feature type="binding site" evidence="13">
    <location>
        <position position="38"/>
    </location>
    <ligand>
        <name>iminosuccinate</name>
        <dbReference type="ChEBI" id="CHEBI:77875"/>
    </ligand>
</feature>
<dbReference type="EC" id="2.5.1.72" evidence="3 13"/>
<gene>
    <name evidence="13 14" type="primary">nadA</name>
    <name evidence="14" type="ORF">ENF18_08550</name>
</gene>
<keyword evidence="10 13" id="KW-0411">Iron-sulfur</keyword>
<proteinExistence type="inferred from homology"/>
<dbReference type="HAMAP" id="MF_00568">
    <property type="entry name" value="NadA_type2"/>
    <property type="match status" value="1"/>
</dbReference>
<evidence type="ECO:0000256" key="1">
    <source>
        <dbReference type="ARBA" id="ARBA00003791"/>
    </source>
</evidence>
<evidence type="ECO:0000256" key="4">
    <source>
        <dbReference type="ARBA" id="ARBA00022485"/>
    </source>
</evidence>
<evidence type="ECO:0000256" key="12">
    <source>
        <dbReference type="ARBA" id="ARBA00073059"/>
    </source>
</evidence>
<keyword evidence="4 13" id="KW-0004">4Fe-4S</keyword>
<evidence type="ECO:0000256" key="5">
    <source>
        <dbReference type="ARBA" id="ARBA00022490"/>
    </source>
</evidence>
<dbReference type="SUPFAM" id="SSF142754">
    <property type="entry name" value="NadA-like"/>
    <property type="match status" value="1"/>
</dbReference>
<evidence type="ECO:0000256" key="7">
    <source>
        <dbReference type="ARBA" id="ARBA00022679"/>
    </source>
</evidence>
<dbReference type="GO" id="GO:0005829">
    <property type="term" value="C:cytosol"/>
    <property type="evidence" value="ECO:0007669"/>
    <property type="project" value="TreeGrafter"/>
</dbReference>
<feature type="binding site" evidence="13">
    <location>
        <position position="168"/>
    </location>
    <ligand>
        <name>[4Fe-4S] cluster</name>
        <dbReference type="ChEBI" id="CHEBI:49883"/>
    </ligand>
</feature>
<dbReference type="NCBIfam" id="TIGR00550">
    <property type="entry name" value="nadA"/>
    <property type="match status" value="1"/>
</dbReference>
<accession>A0A7C0ZFN6</accession>
<dbReference type="InterPro" id="IPR036094">
    <property type="entry name" value="NadA_sf"/>
</dbReference>
<feature type="binding site" evidence="13">
    <location>
        <begin position="195"/>
        <end position="197"/>
    </location>
    <ligand>
        <name>iminosuccinate</name>
        <dbReference type="ChEBI" id="CHEBI:77875"/>
    </ligand>
</feature>
<keyword evidence="9 13" id="KW-0408">Iron</keyword>
<comment type="function">
    <text evidence="1 13">Catalyzes the condensation of iminoaspartate with dihydroxyacetone phosphate to form quinolinate.</text>
</comment>
<evidence type="ECO:0000256" key="8">
    <source>
        <dbReference type="ARBA" id="ARBA00022723"/>
    </source>
</evidence>
<comment type="pathway">
    <text evidence="2 13">Cofactor biosynthesis; NAD(+) biosynthesis; quinolinate from iminoaspartate: step 1/1.</text>
</comment>
<evidence type="ECO:0000313" key="14">
    <source>
        <dbReference type="EMBL" id="HDI83821.1"/>
    </source>
</evidence>
<dbReference type="Gene3D" id="3.40.50.10800">
    <property type="entry name" value="NadA-like"/>
    <property type="match status" value="3"/>
</dbReference>
<evidence type="ECO:0000256" key="13">
    <source>
        <dbReference type="HAMAP-Rule" id="MF_00568"/>
    </source>
</evidence>
<protein>
    <recommendedName>
        <fullName evidence="12 13">Quinolinate synthase</fullName>
        <ecNumber evidence="3 13">2.5.1.72</ecNumber>
    </recommendedName>
</protein>
<dbReference type="GO" id="GO:0046872">
    <property type="term" value="F:metal ion binding"/>
    <property type="evidence" value="ECO:0007669"/>
    <property type="project" value="UniProtKB-KW"/>
</dbReference>
<dbReference type="NCBIfam" id="NF006878">
    <property type="entry name" value="PRK09375.1-2"/>
    <property type="match status" value="1"/>
</dbReference>
<sequence length="298" mass="33778">MEIRDEILKLKKEKNAVILAHNYQIPEIQDIADFVGDSLDLSKKARDTDADVIVFCGVKFMAETAKILSPEKTVLLPEKDAGCPMADMVTPEDVMNLRKKYPDATFVAYVNTNADVKALIDVCCTSANAVKVVNGIKAQRIVFLPDKNLGKWVQRHTDKEIIIWHGFCPTHHSFITPEDIKNLKKEHPDALVMVHPECTPEVINLADEVASTNGMVHIARESNKKEFIVGTEEGLAYRLKKENPEKEFYPIKKAICSNMKKITLHSLLNSLKYNQFEIKLSDEIITRSRNALNRMLEF</sequence>
<comment type="caution">
    <text evidence="14">The sequence shown here is derived from an EMBL/GenBank/DDBJ whole genome shotgun (WGS) entry which is preliminary data.</text>
</comment>
<dbReference type="FunFam" id="3.40.50.10800:FF:000002">
    <property type="entry name" value="Quinolinate synthase A"/>
    <property type="match status" value="1"/>
</dbReference>
<dbReference type="UniPathway" id="UPA00253">
    <property type="reaction ID" value="UER00327"/>
</dbReference>
<comment type="similarity">
    <text evidence="13">Belongs to the quinolinate synthase family. Type 2 subfamily.</text>
</comment>
<feature type="binding site" evidence="13">
    <location>
        <begin position="109"/>
        <end position="111"/>
    </location>
    <ligand>
        <name>iminosuccinate</name>
        <dbReference type="ChEBI" id="CHEBI:77875"/>
    </ligand>
</feature>
<feature type="binding site" evidence="13">
    <location>
        <position position="83"/>
    </location>
    <ligand>
        <name>[4Fe-4S] cluster</name>
        <dbReference type="ChEBI" id="CHEBI:49883"/>
    </ligand>
</feature>
<evidence type="ECO:0000256" key="10">
    <source>
        <dbReference type="ARBA" id="ARBA00023014"/>
    </source>
</evidence>
<dbReference type="AlphaFoldDB" id="A0A7C0ZFN6"/>
<dbReference type="NCBIfam" id="NF006879">
    <property type="entry name" value="PRK09375.1-4"/>
    <property type="match status" value="1"/>
</dbReference>
<dbReference type="PANTHER" id="PTHR30573:SF0">
    <property type="entry name" value="QUINOLINATE SYNTHASE, CHLOROPLASTIC"/>
    <property type="match status" value="1"/>
</dbReference>
<comment type="cofactor">
    <cofactor evidence="13">
        <name>[4Fe-4S] cluster</name>
        <dbReference type="ChEBI" id="CHEBI:49883"/>
    </cofactor>
    <text evidence="13">Binds 1 [4Fe-4S] cluster per subunit.</text>
</comment>
<dbReference type="Proteomes" id="UP000885847">
    <property type="component" value="Unassembled WGS sequence"/>
</dbReference>
<evidence type="ECO:0000256" key="9">
    <source>
        <dbReference type="ARBA" id="ARBA00023004"/>
    </source>
</evidence>
<evidence type="ECO:0000256" key="11">
    <source>
        <dbReference type="ARBA" id="ARBA00050125"/>
    </source>
</evidence>
<dbReference type="Pfam" id="PF02445">
    <property type="entry name" value="NadA"/>
    <property type="match status" value="1"/>
</dbReference>
<dbReference type="InterPro" id="IPR023066">
    <property type="entry name" value="Quinolinate_synth_type2"/>
</dbReference>
<comment type="catalytic activity">
    <reaction evidence="11">
        <text>iminosuccinate + dihydroxyacetone phosphate = quinolinate + phosphate + 2 H2O + H(+)</text>
        <dbReference type="Rhea" id="RHEA:25888"/>
        <dbReference type="ChEBI" id="CHEBI:15377"/>
        <dbReference type="ChEBI" id="CHEBI:15378"/>
        <dbReference type="ChEBI" id="CHEBI:29959"/>
        <dbReference type="ChEBI" id="CHEBI:43474"/>
        <dbReference type="ChEBI" id="CHEBI:57642"/>
        <dbReference type="ChEBI" id="CHEBI:77875"/>
        <dbReference type="EC" id="2.5.1.72"/>
    </reaction>
    <physiologicalReaction direction="left-to-right" evidence="11">
        <dbReference type="Rhea" id="RHEA:25889"/>
    </physiologicalReaction>
</comment>
<dbReference type="GO" id="GO:0034628">
    <property type="term" value="P:'de novo' NAD+ biosynthetic process from L-aspartate"/>
    <property type="evidence" value="ECO:0007669"/>
    <property type="project" value="TreeGrafter"/>
</dbReference>
<dbReference type="InterPro" id="IPR003473">
    <property type="entry name" value="NadA"/>
</dbReference>
<evidence type="ECO:0000256" key="3">
    <source>
        <dbReference type="ARBA" id="ARBA00012669"/>
    </source>
</evidence>
<dbReference type="FunFam" id="3.40.50.10800:FF:000001">
    <property type="entry name" value="Quinolinate synthase A"/>
    <property type="match status" value="1"/>
</dbReference>
<comment type="subcellular location">
    <subcellularLocation>
        <location evidence="13">Cytoplasm</location>
    </subcellularLocation>
</comment>
<reference evidence="14" key="1">
    <citation type="journal article" date="2020" name="mSystems">
        <title>Genome- and Community-Level Interaction Insights into Carbon Utilization and Element Cycling Functions of Hydrothermarchaeota in Hydrothermal Sediment.</title>
        <authorList>
            <person name="Zhou Z."/>
            <person name="Liu Y."/>
            <person name="Xu W."/>
            <person name="Pan J."/>
            <person name="Luo Z.H."/>
            <person name="Li M."/>
        </authorList>
    </citation>
    <scope>NUCLEOTIDE SEQUENCE [LARGE SCALE GENOMIC DNA]</scope>
    <source>
        <strain evidence="14">HyVt-102</strain>
    </source>
</reference>
<feature type="binding site" evidence="13">
    <location>
        <position position="256"/>
    </location>
    <ligand>
        <name>[4Fe-4S] cluster</name>
        <dbReference type="ChEBI" id="CHEBI:49883"/>
    </ligand>
</feature>
<feature type="binding site" evidence="13">
    <location>
        <position position="212"/>
    </location>
    <ligand>
        <name>iminosuccinate</name>
        <dbReference type="ChEBI" id="CHEBI:77875"/>
    </ligand>
</feature>
<dbReference type="EMBL" id="DQWE01000398">
    <property type="protein sequence ID" value="HDI83821.1"/>
    <property type="molecule type" value="Genomic_DNA"/>
</dbReference>
<keyword evidence="7 13" id="KW-0808">Transferase</keyword>
<organism evidence="14">
    <name type="scientific">candidate division WOR-3 bacterium</name>
    <dbReference type="NCBI Taxonomy" id="2052148"/>
    <lineage>
        <taxon>Bacteria</taxon>
        <taxon>Bacteria division WOR-3</taxon>
    </lineage>
</organism>
<dbReference type="GO" id="GO:0008987">
    <property type="term" value="F:quinolinate synthetase A activity"/>
    <property type="evidence" value="ECO:0007669"/>
    <property type="project" value="UniProtKB-UniRule"/>
</dbReference>
<dbReference type="PANTHER" id="PTHR30573">
    <property type="entry name" value="QUINOLINATE SYNTHETASE A"/>
    <property type="match status" value="1"/>
</dbReference>
<evidence type="ECO:0000256" key="6">
    <source>
        <dbReference type="ARBA" id="ARBA00022642"/>
    </source>
</evidence>
<name>A0A7C0ZFN6_UNCW3</name>
<dbReference type="GO" id="GO:0051539">
    <property type="term" value="F:4 iron, 4 sulfur cluster binding"/>
    <property type="evidence" value="ECO:0007669"/>
    <property type="project" value="UniProtKB-KW"/>
</dbReference>